<protein>
    <recommendedName>
        <fullName evidence="3">Type II toxin-antitoxin system HicA family toxin</fullName>
    </recommendedName>
</protein>
<evidence type="ECO:0000313" key="1">
    <source>
        <dbReference type="EMBL" id="MFC5453944.1"/>
    </source>
</evidence>
<sequence length="68" mass="7783">MSRYASNQDVVCFFASHGIEVTHVRREGGLRHLRVQSRPLTLPMDASPDECLRRVRESIVDTEVSDKK</sequence>
<evidence type="ECO:0000313" key="2">
    <source>
        <dbReference type="Proteomes" id="UP001596052"/>
    </source>
</evidence>
<comment type="caution">
    <text evidence="1">The sequence shown here is derived from an EMBL/GenBank/DDBJ whole genome shotgun (WGS) entry which is preliminary data.</text>
</comment>
<dbReference type="RefSeq" id="WP_377163517.1">
    <property type="nucleotide sequence ID" value="NZ_JBHSMQ010000001.1"/>
</dbReference>
<dbReference type="EMBL" id="JBHSMQ010000001">
    <property type="protein sequence ID" value="MFC5453944.1"/>
    <property type="molecule type" value="Genomic_DNA"/>
</dbReference>
<gene>
    <name evidence="1" type="ORF">ACFQDI_03665</name>
</gene>
<proteinExistence type="predicted"/>
<organism evidence="1 2">
    <name type="scientific">Prosthecobacter fluviatilis</name>
    <dbReference type="NCBI Taxonomy" id="445931"/>
    <lineage>
        <taxon>Bacteria</taxon>
        <taxon>Pseudomonadati</taxon>
        <taxon>Verrucomicrobiota</taxon>
        <taxon>Verrucomicrobiia</taxon>
        <taxon>Verrucomicrobiales</taxon>
        <taxon>Verrucomicrobiaceae</taxon>
        <taxon>Prosthecobacter</taxon>
    </lineage>
</organism>
<keyword evidence="2" id="KW-1185">Reference proteome</keyword>
<dbReference type="Proteomes" id="UP001596052">
    <property type="component" value="Unassembled WGS sequence"/>
</dbReference>
<accession>A0ABW0KKT0</accession>
<name>A0ABW0KKT0_9BACT</name>
<evidence type="ECO:0008006" key="3">
    <source>
        <dbReference type="Google" id="ProtNLM"/>
    </source>
</evidence>
<reference evidence="2" key="1">
    <citation type="journal article" date="2019" name="Int. J. Syst. Evol. Microbiol.">
        <title>The Global Catalogue of Microorganisms (GCM) 10K type strain sequencing project: providing services to taxonomists for standard genome sequencing and annotation.</title>
        <authorList>
            <consortium name="The Broad Institute Genomics Platform"/>
            <consortium name="The Broad Institute Genome Sequencing Center for Infectious Disease"/>
            <person name="Wu L."/>
            <person name="Ma J."/>
        </authorList>
    </citation>
    <scope>NUCLEOTIDE SEQUENCE [LARGE SCALE GENOMIC DNA]</scope>
    <source>
        <strain evidence="2">CGMCC 4.1469</strain>
    </source>
</reference>